<name>L8PN35_STRVR</name>
<evidence type="ECO:0000313" key="2">
    <source>
        <dbReference type="EMBL" id="ELS57434.1"/>
    </source>
</evidence>
<comment type="caution">
    <text evidence="2">The sequence shown here is derived from an EMBL/GenBank/DDBJ whole genome shotgun (WGS) entry which is preliminary data.</text>
</comment>
<protein>
    <submittedName>
        <fullName evidence="2">Uncharacterized protein</fullName>
    </submittedName>
</protein>
<accession>L8PN35</accession>
<evidence type="ECO:0000256" key="1">
    <source>
        <dbReference type="SAM" id="MobiDB-lite"/>
    </source>
</evidence>
<dbReference type="EMBL" id="AMLP01000055">
    <property type="protein sequence ID" value="ELS57434.1"/>
    <property type="molecule type" value="Genomic_DNA"/>
</dbReference>
<feature type="region of interest" description="Disordered" evidence="1">
    <location>
        <begin position="19"/>
        <end position="47"/>
    </location>
</feature>
<reference evidence="2 3" key="1">
    <citation type="journal article" date="2013" name="Genome Announc.">
        <title>Draft Genome Sequence of Streptomyces viridochromogenes Strain Tu57, Producer of Avilamycin.</title>
        <authorList>
            <person name="Gruning B.A."/>
            <person name="Erxleben A."/>
            <person name="Hahnlein A."/>
            <person name="Gunther S."/>
        </authorList>
    </citation>
    <scope>NUCLEOTIDE SEQUENCE [LARGE SCALE GENOMIC DNA]</scope>
    <source>
        <strain evidence="2 3">Tue57</strain>
    </source>
</reference>
<sequence>MVTNGHAFLAPGRPAAVLGSMGRKSPSWSDATGLALPSAPVAAPTGR</sequence>
<gene>
    <name evidence="2" type="ORF">STVIR_1574</name>
</gene>
<dbReference type="Proteomes" id="UP000011205">
    <property type="component" value="Unassembled WGS sequence"/>
</dbReference>
<organism evidence="2 3">
    <name type="scientific">Streptomyces viridochromogenes Tue57</name>
    <dbReference type="NCBI Taxonomy" id="1160705"/>
    <lineage>
        <taxon>Bacteria</taxon>
        <taxon>Bacillati</taxon>
        <taxon>Actinomycetota</taxon>
        <taxon>Actinomycetes</taxon>
        <taxon>Kitasatosporales</taxon>
        <taxon>Streptomycetaceae</taxon>
        <taxon>Streptomyces</taxon>
    </lineage>
</organism>
<proteinExistence type="predicted"/>
<evidence type="ECO:0000313" key="3">
    <source>
        <dbReference type="Proteomes" id="UP000011205"/>
    </source>
</evidence>
<dbReference type="AlphaFoldDB" id="L8PN35"/>
<dbReference type="PATRIC" id="fig|1160705.3.peg.1570"/>